<keyword evidence="2" id="KW-1185">Reference proteome</keyword>
<dbReference type="AlphaFoldDB" id="A0A285X4T4"/>
<gene>
    <name evidence="1" type="ORF">SAMN06296241_0932</name>
</gene>
<evidence type="ECO:0000313" key="1">
    <source>
        <dbReference type="EMBL" id="SOC79409.1"/>
    </source>
</evidence>
<dbReference type="EMBL" id="OCMF01000001">
    <property type="protein sequence ID" value="SOC79409.1"/>
    <property type="molecule type" value="Genomic_DNA"/>
</dbReference>
<reference evidence="2" key="1">
    <citation type="submission" date="2017-09" db="EMBL/GenBank/DDBJ databases">
        <authorList>
            <person name="Varghese N."/>
            <person name="Submissions S."/>
        </authorList>
    </citation>
    <scope>NUCLEOTIDE SEQUENCE [LARGE SCALE GENOMIC DNA]</scope>
    <source>
        <strain evidence="2">CGMCC 1.12641</strain>
    </source>
</reference>
<organism evidence="1 2">
    <name type="scientific">Salinimicrobium sediminis</name>
    <dbReference type="NCBI Taxonomy" id="1343891"/>
    <lineage>
        <taxon>Bacteria</taxon>
        <taxon>Pseudomonadati</taxon>
        <taxon>Bacteroidota</taxon>
        <taxon>Flavobacteriia</taxon>
        <taxon>Flavobacteriales</taxon>
        <taxon>Flavobacteriaceae</taxon>
        <taxon>Salinimicrobium</taxon>
    </lineage>
</organism>
<dbReference type="Proteomes" id="UP000219193">
    <property type="component" value="Unassembled WGS sequence"/>
</dbReference>
<accession>A0A285X4T4</accession>
<protein>
    <submittedName>
        <fullName evidence="1">Uncharacterized protein</fullName>
    </submittedName>
</protein>
<name>A0A285X4T4_9FLAO</name>
<evidence type="ECO:0000313" key="2">
    <source>
        <dbReference type="Proteomes" id="UP000219193"/>
    </source>
</evidence>
<sequence length="91" mass="10902">MYLLRRDTLQPINFCLPSGCFEVSLYQFNYLFTPFGIWNLNNWKLKKLLEKGAFLEASSVPMHRENRCTRFFSVMNNYLKILFNTSEYLKS</sequence>
<proteinExistence type="predicted"/>